<proteinExistence type="predicted"/>
<dbReference type="InterPro" id="IPR027839">
    <property type="entry name" value="DUF4432"/>
</dbReference>
<sequence length="248" mass="28012">MSTNYQDERAFGVRISDSWQYRGLKTVILENKFIRIQIIADKGADISSFIYKPTDTEIMFKTPWGIRNPSNNVPSSGDGASVWLDYYEGGWQTVIPHGGYPSTYYGADFGIHGDVNNIPWDTKIIEDTPELCKVEFTGRSIRSPFEIKRLISLKSDESFIEIHQEVTNFGEEDLNIVWLEHIAVGGTFLSEECTLTIPDCTILSHPEDVDKSSKLKPSFSGPWPFVEMKDGSLSDFRLIPGKSDRSLD</sequence>
<dbReference type="GO" id="GO:0030246">
    <property type="term" value="F:carbohydrate binding"/>
    <property type="evidence" value="ECO:0007669"/>
    <property type="project" value="InterPro"/>
</dbReference>
<reference evidence="1" key="1">
    <citation type="submission" date="2018-05" db="EMBL/GenBank/DDBJ databases">
        <authorList>
            <person name="Lanie J.A."/>
            <person name="Ng W.-L."/>
            <person name="Kazmierczak K.M."/>
            <person name="Andrzejewski T.M."/>
            <person name="Davidsen T.M."/>
            <person name="Wayne K.J."/>
            <person name="Tettelin H."/>
            <person name="Glass J.I."/>
            <person name="Rusch D."/>
            <person name="Podicherti R."/>
            <person name="Tsui H.-C.T."/>
            <person name="Winkler M.E."/>
        </authorList>
    </citation>
    <scope>NUCLEOTIDE SEQUENCE</scope>
</reference>
<protein>
    <recommendedName>
        <fullName evidence="2">DUF4432 domain-containing protein</fullName>
    </recommendedName>
</protein>
<dbReference type="InterPro" id="IPR014718">
    <property type="entry name" value="GH-type_carb-bd"/>
</dbReference>
<dbReference type="Gene3D" id="2.70.98.10">
    <property type="match status" value="1"/>
</dbReference>
<gene>
    <name evidence="1" type="ORF">METZ01_LOCUS309117</name>
</gene>
<name>A0A382N543_9ZZZZ</name>
<dbReference type="AlphaFoldDB" id="A0A382N543"/>
<evidence type="ECO:0008006" key="2">
    <source>
        <dbReference type="Google" id="ProtNLM"/>
    </source>
</evidence>
<organism evidence="1">
    <name type="scientific">marine metagenome</name>
    <dbReference type="NCBI Taxonomy" id="408172"/>
    <lineage>
        <taxon>unclassified sequences</taxon>
        <taxon>metagenomes</taxon>
        <taxon>ecological metagenomes</taxon>
    </lineage>
</organism>
<accession>A0A382N543</accession>
<dbReference type="EMBL" id="UINC01098049">
    <property type="protein sequence ID" value="SVC56263.1"/>
    <property type="molecule type" value="Genomic_DNA"/>
</dbReference>
<feature type="non-terminal residue" evidence="1">
    <location>
        <position position="248"/>
    </location>
</feature>
<dbReference type="Pfam" id="PF14486">
    <property type="entry name" value="DUF4432"/>
    <property type="match status" value="1"/>
</dbReference>
<evidence type="ECO:0000313" key="1">
    <source>
        <dbReference type="EMBL" id="SVC56263.1"/>
    </source>
</evidence>